<dbReference type="HOGENOM" id="CLU_1884141_0_0_11"/>
<keyword evidence="2" id="KW-1185">Reference proteome</keyword>
<dbReference type="Proteomes" id="UP000001219">
    <property type="component" value="Chromosome"/>
</dbReference>
<accession>D0LE26</accession>
<protein>
    <submittedName>
        <fullName evidence="1">Uncharacterized protein</fullName>
    </submittedName>
</protein>
<dbReference type="RefSeq" id="WP_012835133.1">
    <property type="nucleotide sequence ID" value="NC_013441.1"/>
</dbReference>
<dbReference type="eggNOG" id="ENOG5031VY5">
    <property type="taxonomic scope" value="Bacteria"/>
</dbReference>
<name>D0LE26_GORB4</name>
<sequence>MTSNAAEKRAAREYARRHRVSYRSALIAVRTARSLTTEVFDEYVARLLIEAIEGCGIRHWAHIRSWDGATTATITEVGGDTFVLDAETVGPASHDFLIREPHVRPLDLDSFHADVIIQSALFDCVIYRSQVRRRPQVA</sequence>
<gene>
    <name evidence="1" type="ordered locus">Gbro_3421</name>
</gene>
<dbReference type="AlphaFoldDB" id="D0LE26"/>
<dbReference type="STRING" id="526226.Gbro_3421"/>
<dbReference type="OrthoDB" id="4377203at2"/>
<dbReference type="KEGG" id="gbr:Gbro_3421"/>
<reference evidence="1 2" key="2">
    <citation type="journal article" date="2010" name="Stand. Genomic Sci.">
        <title>Complete genome sequence of Gordonia bronchialis type strain (3410).</title>
        <authorList>
            <person name="Ivanova N."/>
            <person name="Sikorski J."/>
            <person name="Jando M."/>
            <person name="Lapidus A."/>
            <person name="Nolan M."/>
            <person name="Lucas S."/>
            <person name="Del Rio T.G."/>
            <person name="Tice H."/>
            <person name="Copeland A."/>
            <person name="Cheng J.F."/>
            <person name="Chen F."/>
            <person name="Bruce D."/>
            <person name="Goodwin L."/>
            <person name="Pitluck S."/>
            <person name="Mavromatis K."/>
            <person name="Ovchinnikova G."/>
            <person name="Pati A."/>
            <person name="Chen A."/>
            <person name="Palaniappan K."/>
            <person name="Land M."/>
            <person name="Hauser L."/>
            <person name="Chang Y.J."/>
            <person name="Jeffries C.D."/>
            <person name="Chain P."/>
            <person name="Saunders E."/>
            <person name="Han C."/>
            <person name="Detter J.C."/>
            <person name="Brettin T."/>
            <person name="Rohde M."/>
            <person name="Goker M."/>
            <person name="Bristow J."/>
            <person name="Eisen J.A."/>
            <person name="Markowitz V."/>
            <person name="Hugenholtz P."/>
            <person name="Klenk H.P."/>
            <person name="Kyrpides N.C."/>
        </authorList>
    </citation>
    <scope>NUCLEOTIDE SEQUENCE [LARGE SCALE GENOMIC DNA]</scope>
    <source>
        <strain evidence="2">ATCC 25592 / DSM 43247 / BCRC 13721 / JCM 3198 / KCTC 3076 / NBRC 16047 / NCTC 10667</strain>
    </source>
</reference>
<dbReference type="EMBL" id="CP001802">
    <property type="protein sequence ID" value="ACY22618.1"/>
    <property type="molecule type" value="Genomic_DNA"/>
</dbReference>
<reference evidence="2" key="1">
    <citation type="submission" date="2009-10" db="EMBL/GenBank/DDBJ databases">
        <title>The complete chromosome of Gordonia bronchialis DSM 43247.</title>
        <authorList>
            <consortium name="US DOE Joint Genome Institute (JGI-PGF)"/>
            <person name="Lucas S."/>
            <person name="Copeland A."/>
            <person name="Lapidus A."/>
            <person name="Glavina del Rio T."/>
            <person name="Dalin E."/>
            <person name="Tice H."/>
            <person name="Bruce D."/>
            <person name="Goodwin L."/>
            <person name="Pitluck S."/>
            <person name="Kyrpides N."/>
            <person name="Mavromatis K."/>
            <person name="Ivanova N."/>
            <person name="Ovchinnikova G."/>
            <person name="Saunders E."/>
            <person name="Brettin T."/>
            <person name="Detter J.C."/>
            <person name="Han C."/>
            <person name="Larimer F."/>
            <person name="Land M."/>
            <person name="Hauser L."/>
            <person name="Markowitz V."/>
            <person name="Cheng J.-F."/>
            <person name="Hugenholtz P."/>
            <person name="Woyke T."/>
            <person name="Wu D."/>
            <person name="Jando M."/>
            <person name="Schneider S."/>
            <person name="Goeker M."/>
            <person name="Klenk H.-P."/>
            <person name="Eisen J.A."/>
        </authorList>
    </citation>
    <scope>NUCLEOTIDE SEQUENCE [LARGE SCALE GENOMIC DNA]</scope>
    <source>
        <strain evidence="2">ATCC 25592 / DSM 43247 / BCRC 13721 / JCM 3198 / KCTC 3076 / NBRC 16047 / NCTC 10667</strain>
    </source>
</reference>
<evidence type="ECO:0000313" key="1">
    <source>
        <dbReference type="EMBL" id="ACY22618.1"/>
    </source>
</evidence>
<organism evidence="1 2">
    <name type="scientific">Gordonia bronchialis (strain ATCC 25592 / DSM 43247 / BCRC 13721 / JCM 3198 / KCTC 3076 / NBRC 16047 / NCTC 10667)</name>
    <name type="common">Rhodococcus bronchialis</name>
    <dbReference type="NCBI Taxonomy" id="526226"/>
    <lineage>
        <taxon>Bacteria</taxon>
        <taxon>Bacillati</taxon>
        <taxon>Actinomycetota</taxon>
        <taxon>Actinomycetes</taxon>
        <taxon>Mycobacteriales</taxon>
        <taxon>Gordoniaceae</taxon>
        <taxon>Gordonia</taxon>
    </lineage>
</organism>
<evidence type="ECO:0000313" key="2">
    <source>
        <dbReference type="Proteomes" id="UP000001219"/>
    </source>
</evidence>
<proteinExistence type="predicted"/>